<evidence type="ECO:0000256" key="5">
    <source>
        <dbReference type="RuleBase" id="RU004404"/>
    </source>
</evidence>
<dbReference type="RefSeq" id="WP_156531189.1">
    <property type="nucleotide sequence ID" value="NZ_CACRUE010000040.1"/>
</dbReference>
<evidence type="ECO:0000256" key="2">
    <source>
        <dbReference type="ARBA" id="ARBA00022670"/>
    </source>
</evidence>
<dbReference type="CDD" id="cd07560">
    <property type="entry name" value="Peptidase_S41_CPP"/>
    <property type="match status" value="1"/>
</dbReference>
<dbReference type="InterPro" id="IPR029045">
    <property type="entry name" value="ClpP/crotonase-like_dom_sf"/>
</dbReference>
<dbReference type="Pfam" id="PF22694">
    <property type="entry name" value="CtpB_N-like"/>
    <property type="match status" value="1"/>
</dbReference>
<dbReference type="SMART" id="SM00228">
    <property type="entry name" value="PDZ"/>
    <property type="match status" value="1"/>
</dbReference>
<dbReference type="PANTHER" id="PTHR32060:SF30">
    <property type="entry name" value="CARBOXY-TERMINAL PROCESSING PROTEASE CTPA"/>
    <property type="match status" value="1"/>
</dbReference>
<keyword evidence="3 5" id="KW-0378">Hydrolase</keyword>
<dbReference type="EMBL" id="CACRUE010000040">
    <property type="protein sequence ID" value="VYU49327.1"/>
    <property type="molecule type" value="Genomic_DNA"/>
</dbReference>
<keyword evidence="6" id="KW-1133">Transmembrane helix</keyword>
<dbReference type="GO" id="GO:0030288">
    <property type="term" value="C:outer membrane-bounded periplasmic space"/>
    <property type="evidence" value="ECO:0007669"/>
    <property type="project" value="TreeGrafter"/>
</dbReference>
<keyword evidence="6" id="KW-0472">Membrane</keyword>
<proteinExistence type="inferred from homology"/>
<evidence type="ECO:0000256" key="6">
    <source>
        <dbReference type="SAM" id="Phobius"/>
    </source>
</evidence>
<evidence type="ECO:0000313" key="8">
    <source>
        <dbReference type="EMBL" id="VYU49327.1"/>
    </source>
</evidence>
<dbReference type="PROSITE" id="PS50106">
    <property type="entry name" value="PDZ"/>
    <property type="match status" value="1"/>
</dbReference>
<organism evidence="8">
    <name type="scientific">Intestinibacter bartlettii</name>
    <dbReference type="NCBI Taxonomy" id="261299"/>
    <lineage>
        <taxon>Bacteria</taxon>
        <taxon>Bacillati</taxon>
        <taxon>Bacillota</taxon>
        <taxon>Clostridia</taxon>
        <taxon>Peptostreptococcales</taxon>
        <taxon>Peptostreptococcaceae</taxon>
        <taxon>Intestinibacter</taxon>
    </lineage>
</organism>
<dbReference type="AlphaFoldDB" id="A0A6N3FB61"/>
<dbReference type="GO" id="GO:0006508">
    <property type="term" value="P:proteolysis"/>
    <property type="evidence" value="ECO:0007669"/>
    <property type="project" value="UniProtKB-KW"/>
</dbReference>
<protein>
    <submittedName>
        <fullName evidence="8">Carboxy-terminal processing protease CtpA</fullName>
        <ecNumber evidence="8">3.4.21.102</ecNumber>
    </submittedName>
</protein>
<dbReference type="FunFam" id="2.30.42.10:FF:000063">
    <property type="entry name" value="Peptidase, S41 family"/>
    <property type="match status" value="1"/>
</dbReference>
<feature type="transmembrane region" description="Helical" evidence="6">
    <location>
        <begin position="6"/>
        <end position="29"/>
    </location>
</feature>
<dbReference type="InterPro" id="IPR005151">
    <property type="entry name" value="Tail-specific_protease"/>
</dbReference>
<keyword evidence="2 5" id="KW-0645">Protease</keyword>
<accession>A0A6N3FB61</accession>
<keyword evidence="6" id="KW-0812">Transmembrane</keyword>
<dbReference type="NCBIfam" id="TIGR00225">
    <property type="entry name" value="prc"/>
    <property type="match status" value="1"/>
</dbReference>
<reference evidence="8" key="1">
    <citation type="submission" date="2019-11" db="EMBL/GenBank/DDBJ databases">
        <authorList>
            <person name="Feng L."/>
        </authorList>
    </citation>
    <scope>NUCLEOTIDE SEQUENCE</scope>
    <source>
        <strain evidence="8">IbartlettiiLFYP30</strain>
    </source>
</reference>
<dbReference type="GO" id="GO:0004252">
    <property type="term" value="F:serine-type endopeptidase activity"/>
    <property type="evidence" value="ECO:0007669"/>
    <property type="project" value="UniProtKB-EC"/>
</dbReference>
<dbReference type="PANTHER" id="PTHR32060">
    <property type="entry name" value="TAIL-SPECIFIC PROTEASE"/>
    <property type="match status" value="1"/>
</dbReference>
<keyword evidence="4 5" id="KW-0720">Serine protease</keyword>
<sequence length="380" mass="42203">MSKKKLVIGSVSLVVATIICTILVQVFLLKGVFISRNLYNQYKKYDKLVALENIVEEDYYQDVDQEKLILGAEKGLIQSLGDPYSEYYTKEEFNLLKEQTQGSFVGIGIYMSGNDEDNVVVKSVIKDYPAEKSGLKSGDIILKVDGEEVKYSQSSLAASKIKGKAGTSVVLTIKRGDKQFDVTVKREEIVVASVKSEVKDDNIGYVQITSFDKNTYKEFKQEVSSLQKKNVKSLIIDLRDNPGGLLDVCVDIADYLLGEGTIVYTKDNNGDTQYYKSDEKKVDLPIVVLINENSASASEILTAAIVDNKAGIAVGTTSYGKGLVQSVREFNDGTGYKLTTAQYYTPNGNYINKQGIKPNIVEKNKEKQLDRAIEYIKKNK</sequence>
<dbReference type="Pfam" id="PF13180">
    <property type="entry name" value="PDZ_2"/>
    <property type="match status" value="1"/>
</dbReference>
<dbReference type="Gene3D" id="2.30.42.10">
    <property type="match status" value="1"/>
</dbReference>
<feature type="domain" description="PDZ" evidence="7">
    <location>
        <begin position="92"/>
        <end position="188"/>
    </location>
</feature>
<dbReference type="Gene3D" id="3.90.226.10">
    <property type="entry name" value="2-enoyl-CoA Hydratase, Chain A, domain 1"/>
    <property type="match status" value="1"/>
</dbReference>
<dbReference type="EC" id="3.4.21.102" evidence="8"/>
<dbReference type="InterPro" id="IPR055210">
    <property type="entry name" value="CtpA/B_N"/>
</dbReference>
<dbReference type="Pfam" id="PF03572">
    <property type="entry name" value="Peptidase_S41"/>
    <property type="match status" value="1"/>
</dbReference>
<evidence type="ECO:0000256" key="3">
    <source>
        <dbReference type="ARBA" id="ARBA00022801"/>
    </source>
</evidence>
<dbReference type="GO" id="GO:0007165">
    <property type="term" value="P:signal transduction"/>
    <property type="evidence" value="ECO:0007669"/>
    <property type="project" value="TreeGrafter"/>
</dbReference>
<dbReference type="InterPro" id="IPR004447">
    <property type="entry name" value="Peptidase_S41A"/>
</dbReference>
<dbReference type="SMART" id="SM00245">
    <property type="entry name" value="TSPc"/>
    <property type="match status" value="1"/>
</dbReference>
<evidence type="ECO:0000256" key="4">
    <source>
        <dbReference type="ARBA" id="ARBA00022825"/>
    </source>
</evidence>
<evidence type="ECO:0000259" key="7">
    <source>
        <dbReference type="PROSITE" id="PS50106"/>
    </source>
</evidence>
<dbReference type="InterPro" id="IPR001478">
    <property type="entry name" value="PDZ"/>
</dbReference>
<gene>
    <name evidence="8" type="primary">ctpA</name>
    <name evidence="8" type="ORF">IBLFYP30_02893</name>
</gene>
<dbReference type="CDD" id="cd06782">
    <property type="entry name" value="cpPDZ_CPP-like"/>
    <property type="match status" value="1"/>
</dbReference>
<name>A0A6N3FB61_9FIRM</name>
<dbReference type="InterPro" id="IPR036034">
    <property type="entry name" value="PDZ_sf"/>
</dbReference>
<dbReference type="SUPFAM" id="SSF50156">
    <property type="entry name" value="PDZ domain-like"/>
    <property type="match status" value="1"/>
</dbReference>
<comment type="similarity">
    <text evidence="1 5">Belongs to the peptidase S41A family.</text>
</comment>
<dbReference type="Gene3D" id="3.30.750.44">
    <property type="match status" value="1"/>
</dbReference>
<evidence type="ECO:0000256" key="1">
    <source>
        <dbReference type="ARBA" id="ARBA00009179"/>
    </source>
</evidence>
<dbReference type="SUPFAM" id="SSF52096">
    <property type="entry name" value="ClpP/crotonase"/>
    <property type="match status" value="1"/>
</dbReference>